<evidence type="ECO:0000256" key="1">
    <source>
        <dbReference type="ARBA" id="ARBA00022443"/>
    </source>
</evidence>
<sequence length="179" mass="20599">MQKPNTQVNGVDVRWATREEAVQLLVQLQGPVQLFVQTAREEYEEVVSSQKGDSFHVRAHFSHEPTNKGELALHPGEVFRVVDTLHNGTLGSWLAYRLSRNHQEIQRGLIPNSARAEELAAQQARRRDADTSRTSFFRRRRRAARAKCGDPWEDPGLTFTRELPVESKIRFLDMEIYFG</sequence>
<gene>
    <name evidence="4" type="ORF">HPB52_002298</name>
</gene>
<dbReference type="GO" id="GO:0005886">
    <property type="term" value="C:plasma membrane"/>
    <property type="evidence" value="ECO:0007669"/>
    <property type="project" value="TreeGrafter"/>
</dbReference>
<name>A0A9D4SU49_RHISA</name>
<evidence type="ECO:0000313" key="4">
    <source>
        <dbReference type="EMBL" id="KAH7950843.1"/>
    </source>
</evidence>
<dbReference type="PANTHER" id="PTHR13865:SF28">
    <property type="entry name" value="POLYCHAETOID, ISOFORM O"/>
    <property type="match status" value="1"/>
</dbReference>
<dbReference type="InterPro" id="IPR036028">
    <property type="entry name" value="SH3-like_dom_sf"/>
</dbReference>
<dbReference type="PROSITE" id="PS50002">
    <property type="entry name" value="SH3"/>
    <property type="match status" value="1"/>
</dbReference>
<dbReference type="Proteomes" id="UP000821837">
    <property type="component" value="Chromosome 5"/>
</dbReference>
<dbReference type="EMBL" id="JABSTV010001251">
    <property type="protein sequence ID" value="KAH7950843.1"/>
    <property type="molecule type" value="Genomic_DNA"/>
</dbReference>
<dbReference type="SMART" id="SM00326">
    <property type="entry name" value="SH3"/>
    <property type="match status" value="1"/>
</dbReference>
<dbReference type="GO" id="GO:0150105">
    <property type="term" value="P:protein localization to cell-cell junction"/>
    <property type="evidence" value="ECO:0007669"/>
    <property type="project" value="TreeGrafter"/>
</dbReference>
<dbReference type="Pfam" id="PF07653">
    <property type="entry name" value="SH3_2"/>
    <property type="match status" value="1"/>
</dbReference>
<proteinExistence type="predicted"/>
<organism evidence="4 5">
    <name type="scientific">Rhipicephalus sanguineus</name>
    <name type="common">Brown dog tick</name>
    <name type="synonym">Ixodes sanguineus</name>
    <dbReference type="NCBI Taxonomy" id="34632"/>
    <lineage>
        <taxon>Eukaryota</taxon>
        <taxon>Metazoa</taxon>
        <taxon>Ecdysozoa</taxon>
        <taxon>Arthropoda</taxon>
        <taxon>Chelicerata</taxon>
        <taxon>Arachnida</taxon>
        <taxon>Acari</taxon>
        <taxon>Parasitiformes</taxon>
        <taxon>Ixodida</taxon>
        <taxon>Ixodoidea</taxon>
        <taxon>Ixodidae</taxon>
        <taxon>Rhipicephalinae</taxon>
        <taxon>Rhipicephalus</taxon>
        <taxon>Rhipicephalus</taxon>
    </lineage>
</organism>
<accession>A0A9D4SU49</accession>
<dbReference type="SUPFAM" id="SSF50044">
    <property type="entry name" value="SH3-domain"/>
    <property type="match status" value="1"/>
</dbReference>
<dbReference type="VEuPathDB" id="VectorBase:RSAN_051143"/>
<dbReference type="GO" id="GO:0050839">
    <property type="term" value="F:cell adhesion molecule binding"/>
    <property type="evidence" value="ECO:0007669"/>
    <property type="project" value="TreeGrafter"/>
</dbReference>
<dbReference type="InterPro" id="IPR001452">
    <property type="entry name" value="SH3_domain"/>
</dbReference>
<evidence type="ECO:0000256" key="2">
    <source>
        <dbReference type="PROSITE-ProRule" id="PRU00192"/>
    </source>
</evidence>
<dbReference type="GO" id="GO:0005923">
    <property type="term" value="C:bicellular tight junction"/>
    <property type="evidence" value="ECO:0007669"/>
    <property type="project" value="TreeGrafter"/>
</dbReference>
<comment type="caution">
    <text evidence="4">The sequence shown here is derived from an EMBL/GenBank/DDBJ whole genome shotgun (WGS) entry which is preliminary data.</text>
</comment>
<evidence type="ECO:0000313" key="5">
    <source>
        <dbReference type="Proteomes" id="UP000821837"/>
    </source>
</evidence>
<reference evidence="4" key="2">
    <citation type="submission" date="2021-09" db="EMBL/GenBank/DDBJ databases">
        <authorList>
            <person name="Jia N."/>
            <person name="Wang J."/>
            <person name="Shi W."/>
            <person name="Du L."/>
            <person name="Sun Y."/>
            <person name="Zhan W."/>
            <person name="Jiang J."/>
            <person name="Wang Q."/>
            <person name="Zhang B."/>
            <person name="Ji P."/>
            <person name="Sakyi L.B."/>
            <person name="Cui X."/>
            <person name="Yuan T."/>
            <person name="Jiang B."/>
            <person name="Yang W."/>
            <person name="Lam T.T.-Y."/>
            <person name="Chang Q."/>
            <person name="Ding S."/>
            <person name="Wang X."/>
            <person name="Zhu J."/>
            <person name="Ruan X."/>
            <person name="Zhao L."/>
            <person name="Wei J."/>
            <person name="Que T."/>
            <person name="Du C."/>
            <person name="Cheng J."/>
            <person name="Dai P."/>
            <person name="Han X."/>
            <person name="Huang E."/>
            <person name="Gao Y."/>
            <person name="Liu J."/>
            <person name="Shao H."/>
            <person name="Ye R."/>
            <person name="Li L."/>
            <person name="Wei W."/>
            <person name="Wang X."/>
            <person name="Wang C."/>
            <person name="Huo Q."/>
            <person name="Li W."/>
            <person name="Guo W."/>
            <person name="Chen H."/>
            <person name="Chen S."/>
            <person name="Zhou L."/>
            <person name="Zhou L."/>
            <person name="Ni X."/>
            <person name="Tian J."/>
            <person name="Zhou Y."/>
            <person name="Sheng Y."/>
            <person name="Liu T."/>
            <person name="Pan Y."/>
            <person name="Xia L."/>
            <person name="Li J."/>
            <person name="Zhao F."/>
            <person name="Cao W."/>
        </authorList>
    </citation>
    <scope>NUCLEOTIDE SEQUENCE</scope>
    <source>
        <strain evidence="4">Rsan-2018</strain>
        <tissue evidence="4">Larvae</tissue>
    </source>
</reference>
<dbReference type="SUPFAM" id="SSF50156">
    <property type="entry name" value="PDZ domain-like"/>
    <property type="match status" value="1"/>
</dbReference>
<dbReference type="Gene3D" id="2.30.42.10">
    <property type="match status" value="1"/>
</dbReference>
<protein>
    <recommendedName>
        <fullName evidence="3">SH3 domain-containing protein</fullName>
    </recommendedName>
</protein>
<feature type="domain" description="SH3" evidence="3">
    <location>
        <begin position="52"/>
        <end position="120"/>
    </location>
</feature>
<keyword evidence="5" id="KW-1185">Reference proteome</keyword>
<dbReference type="CDD" id="cd11859">
    <property type="entry name" value="SH3_ZO"/>
    <property type="match status" value="1"/>
</dbReference>
<dbReference type="GO" id="GO:0045216">
    <property type="term" value="P:cell-cell junction organization"/>
    <property type="evidence" value="ECO:0007669"/>
    <property type="project" value="TreeGrafter"/>
</dbReference>
<dbReference type="PANTHER" id="PTHR13865">
    <property type="entry name" value="TIGHT JUNCTION PROTEIN"/>
    <property type="match status" value="1"/>
</dbReference>
<dbReference type="AlphaFoldDB" id="A0A9D4SU49"/>
<dbReference type="InterPro" id="IPR036034">
    <property type="entry name" value="PDZ_sf"/>
</dbReference>
<keyword evidence="1 2" id="KW-0728">SH3 domain</keyword>
<dbReference type="GO" id="GO:0098609">
    <property type="term" value="P:cell-cell adhesion"/>
    <property type="evidence" value="ECO:0007669"/>
    <property type="project" value="TreeGrafter"/>
</dbReference>
<dbReference type="Gene3D" id="2.30.30.40">
    <property type="entry name" value="SH3 Domains"/>
    <property type="match status" value="1"/>
</dbReference>
<reference evidence="4" key="1">
    <citation type="journal article" date="2020" name="Cell">
        <title>Large-Scale Comparative Analyses of Tick Genomes Elucidate Their Genetic Diversity and Vector Capacities.</title>
        <authorList>
            <consortium name="Tick Genome and Microbiome Consortium (TIGMIC)"/>
            <person name="Jia N."/>
            <person name="Wang J."/>
            <person name="Shi W."/>
            <person name="Du L."/>
            <person name="Sun Y."/>
            <person name="Zhan W."/>
            <person name="Jiang J.F."/>
            <person name="Wang Q."/>
            <person name="Zhang B."/>
            <person name="Ji P."/>
            <person name="Bell-Sakyi L."/>
            <person name="Cui X.M."/>
            <person name="Yuan T.T."/>
            <person name="Jiang B.G."/>
            <person name="Yang W.F."/>
            <person name="Lam T.T."/>
            <person name="Chang Q.C."/>
            <person name="Ding S.J."/>
            <person name="Wang X.J."/>
            <person name="Zhu J.G."/>
            <person name="Ruan X.D."/>
            <person name="Zhao L."/>
            <person name="Wei J.T."/>
            <person name="Ye R.Z."/>
            <person name="Que T.C."/>
            <person name="Du C.H."/>
            <person name="Zhou Y.H."/>
            <person name="Cheng J.X."/>
            <person name="Dai P.F."/>
            <person name="Guo W.B."/>
            <person name="Han X.H."/>
            <person name="Huang E.J."/>
            <person name="Li L.F."/>
            <person name="Wei W."/>
            <person name="Gao Y.C."/>
            <person name="Liu J.Z."/>
            <person name="Shao H.Z."/>
            <person name="Wang X."/>
            <person name="Wang C.C."/>
            <person name="Yang T.C."/>
            <person name="Huo Q.B."/>
            <person name="Li W."/>
            <person name="Chen H.Y."/>
            <person name="Chen S.E."/>
            <person name="Zhou L.G."/>
            <person name="Ni X.B."/>
            <person name="Tian J.H."/>
            <person name="Sheng Y."/>
            <person name="Liu T."/>
            <person name="Pan Y.S."/>
            <person name="Xia L.Y."/>
            <person name="Li J."/>
            <person name="Zhao F."/>
            <person name="Cao W.C."/>
        </authorList>
    </citation>
    <scope>NUCLEOTIDE SEQUENCE</scope>
    <source>
        <strain evidence="4">Rsan-2018</strain>
    </source>
</reference>
<evidence type="ECO:0000259" key="3">
    <source>
        <dbReference type="PROSITE" id="PS50002"/>
    </source>
</evidence>